<feature type="chain" id="PRO_5030601387" description="Transferrin-binding protein B C-lobe/N-lobe beta barrel domain-containing protein" evidence="1">
    <location>
        <begin position="18"/>
        <end position="205"/>
    </location>
</feature>
<evidence type="ECO:0000313" key="3">
    <source>
        <dbReference type="Proteomes" id="UP000535415"/>
    </source>
</evidence>
<proteinExistence type="predicted"/>
<evidence type="ECO:0000313" key="2">
    <source>
        <dbReference type="EMBL" id="MBB5721746.1"/>
    </source>
</evidence>
<dbReference type="AlphaFoldDB" id="A0A7W9BJN3"/>
<evidence type="ECO:0000256" key="1">
    <source>
        <dbReference type="SAM" id="SignalP"/>
    </source>
</evidence>
<dbReference type="Proteomes" id="UP000535415">
    <property type="component" value="Unassembled WGS sequence"/>
</dbReference>
<dbReference type="PROSITE" id="PS51257">
    <property type="entry name" value="PROKAR_LIPOPROTEIN"/>
    <property type="match status" value="1"/>
</dbReference>
<sequence length="205" mass="20728">MKTMTLTALATVTLLSACGGSGSNPFDDVSEDFTAERGDVTANADGSYTIVDGGETIELAAGSVASSGVKTAVGGDLDITSFANDDVTLIGGYSGDLPFSGVIVGNAGNAPTGNATFTGGYTYITPDGTNTGDVILDFDLLDMDIESRDDNIFEVDGEVAADGTISGTVEYNDVETGFTGGFYGENTVGGAFDSETASGVFYGTK</sequence>
<evidence type="ECO:0008006" key="4">
    <source>
        <dbReference type="Google" id="ProtNLM"/>
    </source>
</evidence>
<dbReference type="RefSeq" id="WP_183527380.1">
    <property type="nucleotide sequence ID" value="NZ_JACIJM010000003.1"/>
</dbReference>
<comment type="caution">
    <text evidence="2">The sequence shown here is derived from an EMBL/GenBank/DDBJ whole genome shotgun (WGS) entry which is preliminary data.</text>
</comment>
<organism evidence="2 3">
    <name type="scientific">Yoonia ponticola</name>
    <dbReference type="NCBI Taxonomy" id="1524255"/>
    <lineage>
        <taxon>Bacteria</taxon>
        <taxon>Pseudomonadati</taxon>
        <taxon>Pseudomonadota</taxon>
        <taxon>Alphaproteobacteria</taxon>
        <taxon>Rhodobacterales</taxon>
        <taxon>Paracoccaceae</taxon>
        <taxon>Yoonia</taxon>
    </lineage>
</organism>
<reference evidence="2 3" key="1">
    <citation type="submission" date="2020-08" db="EMBL/GenBank/DDBJ databases">
        <title>Genomic Encyclopedia of Type Strains, Phase IV (KMG-IV): sequencing the most valuable type-strain genomes for metagenomic binning, comparative biology and taxonomic classification.</title>
        <authorList>
            <person name="Goeker M."/>
        </authorList>
    </citation>
    <scope>NUCLEOTIDE SEQUENCE [LARGE SCALE GENOMIC DNA]</scope>
    <source>
        <strain evidence="2 3">DSM 101064</strain>
    </source>
</reference>
<dbReference type="EMBL" id="JACIJM010000003">
    <property type="protein sequence ID" value="MBB5721746.1"/>
    <property type="molecule type" value="Genomic_DNA"/>
</dbReference>
<keyword evidence="3" id="KW-1185">Reference proteome</keyword>
<protein>
    <recommendedName>
        <fullName evidence="4">Transferrin-binding protein B C-lobe/N-lobe beta barrel domain-containing protein</fullName>
    </recommendedName>
</protein>
<name>A0A7W9BJN3_9RHOB</name>
<feature type="signal peptide" evidence="1">
    <location>
        <begin position="1"/>
        <end position="17"/>
    </location>
</feature>
<gene>
    <name evidence="2" type="ORF">FHS72_001358</name>
</gene>
<accession>A0A7W9BJN3</accession>
<keyword evidence="1" id="KW-0732">Signal</keyword>